<accession>A0ABW5MGE2</accession>
<evidence type="ECO:0000259" key="1">
    <source>
        <dbReference type="Pfam" id="PF00723"/>
    </source>
</evidence>
<evidence type="ECO:0000259" key="2">
    <source>
        <dbReference type="Pfam" id="PF19291"/>
    </source>
</evidence>
<dbReference type="Gene3D" id="1.50.10.10">
    <property type="match status" value="1"/>
</dbReference>
<dbReference type="InterPro" id="IPR008928">
    <property type="entry name" value="6-hairpin_glycosidase_sf"/>
</dbReference>
<evidence type="ECO:0000313" key="4">
    <source>
        <dbReference type="Proteomes" id="UP001597461"/>
    </source>
</evidence>
<feature type="domain" description="Trehalase-like N-terminal" evidence="2">
    <location>
        <begin position="10"/>
        <end position="157"/>
    </location>
</feature>
<protein>
    <submittedName>
        <fullName evidence="3">Glycoside hydrolase family 15 protein</fullName>
    </submittedName>
</protein>
<sequence length="594" mass="68441">MAEQHLYQTGIIGNCAFIAHVNKNTDISWLCWPRFDSSFIFGSLLDQEKGGEFSILPQGDFTSTQYYVENTNVLRTEITAEDGKYRVTDFAPRFHLYERYFKPLMFIRKIEPLEGSPRVTIKCEPVCDYGKGKMKPVRGSNHIDYLGCDENIRLSANVSITYILDEKAFVLNEAKYLIMTYGQNLEAPIVSTAENFLRETTAYWRLWIKHSSIAGFYQPFVIRSALVLKIHQYEDTGAIIAASTTSLPESPGSTRNWDYRYCWLRDSHYVLTSLNHIGHFEEMEKYFNYLSDISHAEDTRYQPLYGIAGEREITEHTLDHLEGYKGEQPIRVGNQAYEHIQNDIYGQVLISMLPLYTDHRFVFSERSDSVKWIESVLSKIERTIDEKDAGIWEFRNIANVHCYSNLFQWAGAQAALKMAKTIGNKDFEKRAQVLIDKASLHIEACYDPERKVYTNAVGSPHLDASTLQLIMMNYLDPASDRAKNHLIALEKELKTEDGLFYRYLHADDFGKPKTTFLICAFWYVEALACVGRTDEAIKEFENIIKYCNHLLLFSEDVDAKTGSQWGNFPQAYSHVGLMNAAYRIAIKLDRPIFL</sequence>
<dbReference type="EMBL" id="JBHULL010000003">
    <property type="protein sequence ID" value="MFD2581273.1"/>
    <property type="molecule type" value="Genomic_DNA"/>
</dbReference>
<reference evidence="4" key="1">
    <citation type="journal article" date="2019" name="Int. J. Syst. Evol. Microbiol.">
        <title>The Global Catalogue of Microorganisms (GCM) 10K type strain sequencing project: providing services to taxonomists for standard genome sequencing and annotation.</title>
        <authorList>
            <consortium name="The Broad Institute Genomics Platform"/>
            <consortium name="The Broad Institute Genome Sequencing Center for Infectious Disease"/>
            <person name="Wu L."/>
            <person name="Ma J."/>
        </authorList>
    </citation>
    <scope>NUCLEOTIDE SEQUENCE [LARGE SCALE GENOMIC DNA]</scope>
    <source>
        <strain evidence="4">KCTC 42866</strain>
    </source>
</reference>
<gene>
    <name evidence="3" type="ORF">ACFSR6_02140</name>
</gene>
<dbReference type="PANTHER" id="PTHR31616">
    <property type="entry name" value="TREHALASE"/>
    <property type="match status" value="1"/>
</dbReference>
<feature type="domain" description="GH15-like" evidence="1">
    <location>
        <begin position="217"/>
        <end position="582"/>
    </location>
</feature>
<keyword evidence="3" id="KW-0378">Hydrolase</keyword>
<dbReference type="RefSeq" id="WP_379074295.1">
    <property type="nucleotide sequence ID" value="NZ_JBHULL010000003.1"/>
</dbReference>
<dbReference type="Proteomes" id="UP001597461">
    <property type="component" value="Unassembled WGS sequence"/>
</dbReference>
<dbReference type="InterPro" id="IPR012341">
    <property type="entry name" value="6hp_glycosidase-like_sf"/>
</dbReference>
<dbReference type="SUPFAM" id="SSF48208">
    <property type="entry name" value="Six-hairpin glycosidases"/>
    <property type="match status" value="1"/>
</dbReference>
<dbReference type="Pfam" id="PF19291">
    <property type="entry name" value="TREH_N"/>
    <property type="match status" value="1"/>
</dbReference>
<proteinExistence type="predicted"/>
<name>A0ABW5MGE2_9SPHI</name>
<keyword evidence="4" id="KW-1185">Reference proteome</keyword>
<dbReference type="GO" id="GO:0016787">
    <property type="term" value="F:hydrolase activity"/>
    <property type="evidence" value="ECO:0007669"/>
    <property type="project" value="UniProtKB-KW"/>
</dbReference>
<evidence type="ECO:0000313" key="3">
    <source>
        <dbReference type="EMBL" id="MFD2581273.1"/>
    </source>
</evidence>
<dbReference type="InterPro" id="IPR011613">
    <property type="entry name" value="GH15-like"/>
</dbReference>
<dbReference type="InterPro" id="IPR045582">
    <property type="entry name" value="Trehalase-like_N"/>
</dbReference>
<dbReference type="Pfam" id="PF00723">
    <property type="entry name" value="Glyco_hydro_15"/>
    <property type="match status" value="1"/>
</dbReference>
<dbReference type="PANTHER" id="PTHR31616:SF0">
    <property type="entry name" value="GLUCAN 1,4-ALPHA-GLUCOSIDASE"/>
    <property type="match status" value="1"/>
</dbReference>
<comment type="caution">
    <text evidence="3">The sequence shown here is derived from an EMBL/GenBank/DDBJ whole genome shotgun (WGS) entry which is preliminary data.</text>
</comment>
<organism evidence="3 4">
    <name type="scientific">Pedobacter vanadiisoli</name>
    <dbReference type="NCBI Taxonomy" id="1761975"/>
    <lineage>
        <taxon>Bacteria</taxon>
        <taxon>Pseudomonadati</taxon>
        <taxon>Bacteroidota</taxon>
        <taxon>Sphingobacteriia</taxon>
        <taxon>Sphingobacteriales</taxon>
        <taxon>Sphingobacteriaceae</taxon>
        <taxon>Pedobacter</taxon>
    </lineage>
</organism>